<reference evidence="10" key="1">
    <citation type="submission" date="2010-05" db="EMBL/GenBank/DDBJ databases">
        <title>The genome sequence of Magnaporthe poae strain ATCC 64411.</title>
        <authorList>
            <person name="Ma L.-J."/>
            <person name="Dead R."/>
            <person name="Young S."/>
            <person name="Zeng Q."/>
            <person name="Koehrsen M."/>
            <person name="Alvarado L."/>
            <person name="Berlin A."/>
            <person name="Chapman S.B."/>
            <person name="Chen Z."/>
            <person name="Freedman E."/>
            <person name="Gellesch M."/>
            <person name="Goldberg J."/>
            <person name="Griggs A."/>
            <person name="Gujja S."/>
            <person name="Heilman E.R."/>
            <person name="Heiman D."/>
            <person name="Hepburn T."/>
            <person name="Howarth C."/>
            <person name="Jen D."/>
            <person name="Larson L."/>
            <person name="Mehta T."/>
            <person name="Neiman D."/>
            <person name="Pearson M."/>
            <person name="Roberts A."/>
            <person name="Saif S."/>
            <person name="Shea T."/>
            <person name="Shenoy N."/>
            <person name="Sisk P."/>
            <person name="Stolte C."/>
            <person name="Sykes S."/>
            <person name="Walk T."/>
            <person name="White J."/>
            <person name="Yandava C."/>
            <person name="Haas B."/>
            <person name="Nusbaum C."/>
            <person name="Birren B."/>
        </authorList>
    </citation>
    <scope>NUCLEOTIDE SEQUENCE [LARGE SCALE GENOMIC DNA]</scope>
    <source>
        <strain evidence="10">ATCC 64411 / 73-15</strain>
    </source>
</reference>
<dbReference type="GO" id="GO:0031499">
    <property type="term" value="C:TRAMP complex"/>
    <property type="evidence" value="ECO:0007669"/>
    <property type="project" value="TreeGrafter"/>
</dbReference>
<feature type="compositionally biased region" description="Basic and acidic residues" evidence="5">
    <location>
        <begin position="106"/>
        <end position="120"/>
    </location>
</feature>
<dbReference type="GO" id="GO:0043634">
    <property type="term" value="P:polyadenylation-dependent ncRNA catabolic process"/>
    <property type="evidence" value="ECO:0007669"/>
    <property type="project" value="TreeGrafter"/>
</dbReference>
<dbReference type="CDD" id="cd05402">
    <property type="entry name" value="NT_PAP_TUTase"/>
    <property type="match status" value="1"/>
</dbReference>
<dbReference type="GO" id="GO:1990817">
    <property type="term" value="F:poly(A) RNA polymerase activity"/>
    <property type="evidence" value="ECO:0007669"/>
    <property type="project" value="UniProtKB-EC"/>
</dbReference>
<dbReference type="SUPFAM" id="SSF81631">
    <property type="entry name" value="PAP/OAS1 substrate-binding domain"/>
    <property type="match status" value="1"/>
</dbReference>
<dbReference type="EMBL" id="ADBL01000384">
    <property type="status" value="NOT_ANNOTATED_CDS"/>
    <property type="molecule type" value="Genomic_DNA"/>
</dbReference>
<accession>A0A0C4DP37</accession>
<evidence type="ECO:0000256" key="2">
    <source>
        <dbReference type="ARBA" id="ARBA00012388"/>
    </source>
</evidence>
<feature type="region of interest" description="Disordered" evidence="5">
    <location>
        <begin position="169"/>
        <end position="236"/>
    </location>
</feature>
<dbReference type="AlphaFoldDB" id="A0A0C4DP37"/>
<dbReference type="Proteomes" id="UP000011715">
    <property type="component" value="Unassembled WGS sequence"/>
</dbReference>
<dbReference type="InterPro" id="IPR045862">
    <property type="entry name" value="Trf4-like"/>
</dbReference>
<keyword evidence="10" id="KW-1185">Reference proteome</keyword>
<comment type="similarity">
    <text evidence="1">Belongs to the DNA polymerase type-B-like family.</text>
</comment>
<dbReference type="InterPro" id="IPR054708">
    <property type="entry name" value="MTPAP-like_central"/>
</dbReference>
<dbReference type="Gene3D" id="1.10.1410.10">
    <property type="match status" value="1"/>
</dbReference>
<dbReference type="EMBL" id="GL876966">
    <property type="protein sequence ID" value="KLU82517.1"/>
    <property type="molecule type" value="Genomic_DNA"/>
</dbReference>
<evidence type="ECO:0000259" key="6">
    <source>
        <dbReference type="Pfam" id="PF03828"/>
    </source>
</evidence>
<feature type="compositionally biased region" description="Polar residues" evidence="5">
    <location>
        <begin position="41"/>
        <end position="53"/>
    </location>
</feature>
<reference evidence="8" key="2">
    <citation type="submission" date="2010-05" db="EMBL/GenBank/DDBJ databases">
        <title>The Genome Sequence of Magnaporthe poae strain ATCC 64411.</title>
        <authorList>
            <consortium name="The Broad Institute Genome Sequencing Platform"/>
            <consortium name="Broad Institute Genome Sequencing Center for Infectious Disease"/>
            <person name="Ma L.-J."/>
            <person name="Dead R."/>
            <person name="Young S."/>
            <person name="Zeng Q."/>
            <person name="Koehrsen M."/>
            <person name="Alvarado L."/>
            <person name="Berlin A."/>
            <person name="Chapman S.B."/>
            <person name="Chen Z."/>
            <person name="Freedman E."/>
            <person name="Gellesch M."/>
            <person name="Goldberg J."/>
            <person name="Griggs A."/>
            <person name="Gujja S."/>
            <person name="Heilman E.R."/>
            <person name="Heiman D."/>
            <person name="Hepburn T."/>
            <person name="Howarth C."/>
            <person name="Jen D."/>
            <person name="Larson L."/>
            <person name="Mehta T."/>
            <person name="Neiman D."/>
            <person name="Pearson M."/>
            <person name="Roberts A."/>
            <person name="Saif S."/>
            <person name="Shea T."/>
            <person name="Shenoy N."/>
            <person name="Sisk P."/>
            <person name="Stolte C."/>
            <person name="Sykes S."/>
            <person name="Walk T."/>
            <person name="White J."/>
            <person name="Yandava C."/>
            <person name="Haas B."/>
            <person name="Nusbaum C."/>
            <person name="Birren B."/>
        </authorList>
    </citation>
    <scope>NUCLEOTIDE SEQUENCE</scope>
    <source>
        <strain evidence="8">ATCC 64411</strain>
    </source>
</reference>
<dbReference type="GO" id="GO:0046872">
    <property type="term" value="F:metal ion binding"/>
    <property type="evidence" value="ECO:0007669"/>
    <property type="project" value="UniProtKB-KW"/>
</dbReference>
<feature type="region of interest" description="Disordered" evidence="5">
    <location>
        <begin position="262"/>
        <end position="351"/>
    </location>
</feature>
<feature type="compositionally biased region" description="Low complexity" evidence="5">
    <location>
        <begin position="319"/>
        <end position="332"/>
    </location>
</feature>
<dbReference type="GO" id="GO:0031123">
    <property type="term" value="P:RNA 3'-end processing"/>
    <property type="evidence" value="ECO:0007669"/>
    <property type="project" value="TreeGrafter"/>
</dbReference>
<feature type="domain" description="PAP-associated" evidence="6">
    <location>
        <begin position="602"/>
        <end position="659"/>
    </location>
</feature>
<dbReference type="GO" id="GO:0003729">
    <property type="term" value="F:mRNA binding"/>
    <property type="evidence" value="ECO:0007669"/>
    <property type="project" value="TreeGrafter"/>
</dbReference>
<name>A0A0C4DP37_MAGP6</name>
<dbReference type="eggNOG" id="KOG1906">
    <property type="taxonomic scope" value="Eukaryota"/>
</dbReference>
<dbReference type="Gene3D" id="3.30.460.10">
    <property type="entry name" value="Beta Polymerase, domain 2"/>
    <property type="match status" value="1"/>
</dbReference>
<dbReference type="OrthoDB" id="273917at2759"/>
<dbReference type="Pfam" id="PF22600">
    <property type="entry name" value="MTPAP-like_central"/>
    <property type="match status" value="1"/>
</dbReference>
<protein>
    <recommendedName>
        <fullName evidence="2">polynucleotide adenylyltransferase</fullName>
        <ecNumber evidence="2">2.7.7.19</ecNumber>
    </recommendedName>
</protein>
<keyword evidence="4" id="KW-0460">Magnesium</keyword>
<dbReference type="VEuPathDB" id="FungiDB:MAPG_01589"/>
<feature type="region of interest" description="Disordered" evidence="5">
    <location>
        <begin position="1"/>
        <end position="130"/>
    </location>
</feature>
<dbReference type="STRING" id="644358.A0A0C4DP37"/>
<dbReference type="InterPro" id="IPR002058">
    <property type="entry name" value="PAP_assoc"/>
</dbReference>
<keyword evidence="3" id="KW-0479">Metal-binding</keyword>
<dbReference type="EC" id="2.7.7.19" evidence="2"/>
<evidence type="ECO:0000313" key="8">
    <source>
        <dbReference type="EMBL" id="KLU82517.1"/>
    </source>
</evidence>
<feature type="compositionally biased region" description="Polar residues" evidence="5">
    <location>
        <begin position="291"/>
        <end position="300"/>
    </location>
</feature>
<evidence type="ECO:0000313" key="10">
    <source>
        <dbReference type="Proteomes" id="UP000011715"/>
    </source>
</evidence>
<dbReference type="PANTHER" id="PTHR23092:SF15">
    <property type="entry name" value="INACTIVE NON-CANONICAL POLY(A) RNA POLYMERASE PROTEIN TRF4-2-RELATED"/>
    <property type="match status" value="1"/>
</dbReference>
<gene>
    <name evidence="8" type="ORF">MAPG_01589</name>
</gene>
<evidence type="ECO:0000256" key="4">
    <source>
        <dbReference type="ARBA" id="ARBA00022842"/>
    </source>
</evidence>
<dbReference type="PANTHER" id="PTHR23092">
    <property type="entry name" value="POLY(A) RNA POLYMERASE"/>
    <property type="match status" value="1"/>
</dbReference>
<dbReference type="SUPFAM" id="SSF81301">
    <property type="entry name" value="Nucleotidyltransferase"/>
    <property type="match status" value="1"/>
</dbReference>
<organism evidence="9 10">
    <name type="scientific">Magnaporthiopsis poae (strain ATCC 64411 / 73-15)</name>
    <name type="common">Kentucky bluegrass fungus</name>
    <name type="synonym">Magnaporthe poae</name>
    <dbReference type="NCBI Taxonomy" id="644358"/>
    <lineage>
        <taxon>Eukaryota</taxon>
        <taxon>Fungi</taxon>
        <taxon>Dikarya</taxon>
        <taxon>Ascomycota</taxon>
        <taxon>Pezizomycotina</taxon>
        <taxon>Sordariomycetes</taxon>
        <taxon>Sordariomycetidae</taxon>
        <taxon>Magnaporthales</taxon>
        <taxon>Magnaporthaceae</taxon>
        <taxon>Magnaporthiopsis</taxon>
    </lineage>
</organism>
<feature type="compositionally biased region" description="Basic and acidic residues" evidence="5">
    <location>
        <begin position="26"/>
        <end position="36"/>
    </location>
</feature>
<evidence type="ECO:0000256" key="5">
    <source>
        <dbReference type="SAM" id="MobiDB-lite"/>
    </source>
</evidence>
<dbReference type="GO" id="GO:0010605">
    <property type="term" value="P:negative regulation of macromolecule metabolic process"/>
    <property type="evidence" value="ECO:0007669"/>
    <property type="project" value="UniProtKB-ARBA"/>
</dbReference>
<reference evidence="9" key="5">
    <citation type="submission" date="2015-06" db="UniProtKB">
        <authorList>
            <consortium name="EnsemblFungi"/>
        </authorList>
    </citation>
    <scope>IDENTIFICATION</scope>
    <source>
        <strain evidence="9">ATCC 64411</strain>
    </source>
</reference>
<feature type="domain" description="Poly(A) RNA polymerase mitochondrial-like central palm" evidence="7">
    <location>
        <begin position="402"/>
        <end position="542"/>
    </location>
</feature>
<proteinExistence type="inferred from homology"/>
<dbReference type="EnsemblFungi" id="MAPG_01589T0">
    <property type="protein sequence ID" value="MAPG_01589T0"/>
    <property type="gene ID" value="MAPG_01589"/>
</dbReference>
<evidence type="ECO:0000259" key="7">
    <source>
        <dbReference type="Pfam" id="PF22600"/>
    </source>
</evidence>
<dbReference type="Pfam" id="PF03828">
    <property type="entry name" value="PAP_assoc"/>
    <property type="match status" value="1"/>
</dbReference>
<dbReference type="OMA" id="IPEHHLG"/>
<evidence type="ECO:0000313" key="9">
    <source>
        <dbReference type="EnsemblFungi" id="MAPG_01589T0"/>
    </source>
</evidence>
<dbReference type="InterPro" id="IPR043519">
    <property type="entry name" value="NT_sf"/>
</dbReference>
<dbReference type="GO" id="GO:0005730">
    <property type="term" value="C:nucleolus"/>
    <property type="evidence" value="ECO:0007669"/>
    <property type="project" value="TreeGrafter"/>
</dbReference>
<feature type="compositionally biased region" description="Polar residues" evidence="5">
    <location>
        <begin position="1"/>
        <end position="13"/>
    </location>
</feature>
<evidence type="ECO:0000256" key="3">
    <source>
        <dbReference type="ARBA" id="ARBA00022723"/>
    </source>
</evidence>
<sequence length="732" mass="81565">MSSYRPQRPSQHRGSGGGGGGAGGRDSYHPRDDARRRQYRPQPSSYNDYYNTRSSHHPPPPGFDTFRPPQGDFTFRAEKPPGVQDIRYDGRDATGGGGSHRRDRRNNRPDHGRWGGERHGGGQGRPYHNYQPVRLAADRPILNTTLDSNKELSFKESASGVTYRALGDLSDSDEAEMDISGNEQEGGSVKASAHGSKKRRLAAEDASGNSVPKWSNPDPYTAAPPPDISQQKKKDVVHLIRKARVQPTAGLKPAVPQESADFIPCNLDDSDGEDFVALPPDNSRRGGQLDASLSSKTPHTLSLPAAPTSNLGQKTHGKSSAAALPGRPLSLPSRPPPPADLGSRKRTHDDEIKVPEHAKLKKHTTKMSPGYVLPEWLPVSGKSSCPWVTTDHSSHHSVAIWLHKELVDFYEYVKPRDFEDKLRQSLVDELEKQVRNTWKDSSVYPFGSFKSGLYLPTGDMDLVVCSDKFMGSSIAQYNPRRHVFNFARFVERRGLAHHHHVEKIHKARVPLVKYVDARTGLKVDISFENLAGIAAIRTFLTWKQEFPAMPILVTVIKHFLAMRGLNEPANGGIGGFSVICLVVSMLQLMPEVQSRSMIPEQHLGQLLLSFFDLYGNKFQYRRMAISLRPPRYVPKNQVQTFAYKTRDRFSIIDPNNPENDIAGGSSNSSMVQFAFSQASAQLRDRIAFLARSPVNAPFSSVLEPIFAGNYTTFDEQRQHMRALWDRADFGRQ</sequence>
<evidence type="ECO:0000256" key="1">
    <source>
        <dbReference type="ARBA" id="ARBA00008593"/>
    </source>
</evidence>
<reference evidence="8" key="3">
    <citation type="submission" date="2011-03" db="EMBL/GenBank/DDBJ databases">
        <title>Annotation of Magnaporthe poae ATCC 64411.</title>
        <authorList>
            <person name="Ma L.-J."/>
            <person name="Dead R."/>
            <person name="Young S.K."/>
            <person name="Zeng Q."/>
            <person name="Gargeya S."/>
            <person name="Fitzgerald M."/>
            <person name="Haas B."/>
            <person name="Abouelleil A."/>
            <person name="Alvarado L."/>
            <person name="Arachchi H.M."/>
            <person name="Berlin A."/>
            <person name="Brown A."/>
            <person name="Chapman S.B."/>
            <person name="Chen Z."/>
            <person name="Dunbar C."/>
            <person name="Freedman E."/>
            <person name="Gearin G."/>
            <person name="Gellesch M."/>
            <person name="Goldberg J."/>
            <person name="Griggs A."/>
            <person name="Gujja S."/>
            <person name="Heiman D."/>
            <person name="Howarth C."/>
            <person name="Larson L."/>
            <person name="Lui A."/>
            <person name="MacDonald P.J.P."/>
            <person name="Mehta T."/>
            <person name="Montmayeur A."/>
            <person name="Murphy C."/>
            <person name="Neiman D."/>
            <person name="Pearson M."/>
            <person name="Priest M."/>
            <person name="Roberts A."/>
            <person name="Saif S."/>
            <person name="Shea T."/>
            <person name="Shenoy N."/>
            <person name="Sisk P."/>
            <person name="Stolte C."/>
            <person name="Sykes S."/>
            <person name="Yandava C."/>
            <person name="Wortman J."/>
            <person name="Nusbaum C."/>
            <person name="Birren B."/>
        </authorList>
    </citation>
    <scope>NUCLEOTIDE SEQUENCE</scope>
    <source>
        <strain evidence="8">ATCC 64411</strain>
    </source>
</reference>
<reference evidence="9" key="4">
    <citation type="journal article" date="2015" name="G3 (Bethesda)">
        <title>Genome sequences of three phytopathogenic species of the Magnaporthaceae family of fungi.</title>
        <authorList>
            <person name="Okagaki L.H."/>
            <person name="Nunes C.C."/>
            <person name="Sailsbery J."/>
            <person name="Clay B."/>
            <person name="Brown D."/>
            <person name="John T."/>
            <person name="Oh Y."/>
            <person name="Young N."/>
            <person name="Fitzgerald M."/>
            <person name="Haas B.J."/>
            <person name="Zeng Q."/>
            <person name="Young S."/>
            <person name="Adiconis X."/>
            <person name="Fan L."/>
            <person name="Levin J.Z."/>
            <person name="Mitchell T.K."/>
            <person name="Okubara P.A."/>
            <person name="Farman M.L."/>
            <person name="Kohn L.M."/>
            <person name="Birren B."/>
            <person name="Ma L.-J."/>
            <person name="Dean R.A."/>
        </authorList>
    </citation>
    <scope>NUCLEOTIDE SEQUENCE</scope>
    <source>
        <strain evidence="9">ATCC 64411 / 73-15</strain>
    </source>
</reference>
<feature type="compositionally biased region" description="Gly residues" evidence="5">
    <location>
        <begin position="14"/>
        <end position="24"/>
    </location>
</feature>